<dbReference type="Proteomes" id="UP000503441">
    <property type="component" value="Chromosome"/>
</dbReference>
<dbReference type="RefSeq" id="WP_166331454.1">
    <property type="nucleotide sequence ID" value="NZ_CP049933.1"/>
</dbReference>
<evidence type="ECO:0008006" key="3">
    <source>
        <dbReference type="Google" id="ProtNLM"/>
    </source>
</evidence>
<gene>
    <name evidence="1" type="ORF">G7066_12670</name>
</gene>
<accession>A0ABX6JY09</accession>
<name>A0ABX6JY09_9MICO</name>
<organism evidence="1 2">
    <name type="scientific">Leucobacter coleopterorum</name>
    <dbReference type="NCBI Taxonomy" id="2714933"/>
    <lineage>
        <taxon>Bacteria</taxon>
        <taxon>Bacillati</taxon>
        <taxon>Actinomycetota</taxon>
        <taxon>Actinomycetes</taxon>
        <taxon>Micrococcales</taxon>
        <taxon>Microbacteriaceae</taxon>
        <taxon>Leucobacter</taxon>
    </lineage>
</organism>
<evidence type="ECO:0000313" key="1">
    <source>
        <dbReference type="EMBL" id="QIM19210.1"/>
    </source>
</evidence>
<dbReference type="EMBL" id="CP049933">
    <property type="protein sequence ID" value="QIM19210.1"/>
    <property type="molecule type" value="Genomic_DNA"/>
</dbReference>
<proteinExistence type="predicted"/>
<reference evidence="1 2" key="1">
    <citation type="submission" date="2020-03" db="EMBL/GenBank/DDBJ databases">
        <title>Leucobacter sp. nov., isolated from beetles.</title>
        <authorList>
            <person name="Hyun D.-W."/>
            <person name="Bae J.-W."/>
        </authorList>
    </citation>
    <scope>NUCLEOTIDE SEQUENCE [LARGE SCALE GENOMIC DNA]</scope>
    <source>
        <strain evidence="1 2">HDW9A</strain>
    </source>
</reference>
<evidence type="ECO:0000313" key="2">
    <source>
        <dbReference type="Proteomes" id="UP000503441"/>
    </source>
</evidence>
<sequence length="445" mass="48112">MTSARDRHEQDGAGKTLPRRSLLRAAVWSVPATTLVFGAGATAAGAASSFEFVPDQVVIPTIDSAAKVVLDAYQTNGTPIPAGETIFVGVSHGVRWADGTVYPRFFTLAAAGKLEIDGIRVENESVLPGIVTASYGTQKAVAYIILAPKVTEPTPPAIGAGHLYWWNESDDRVVKDVGQVCEDWNQNPWGTIRTVMPIDIRPSLLIDNRARDIWLYDGPQEYMGGLNKSEMDARPQTLPVVTGQQVRAMSSTRWGTLFYAWRYIDISGKYGLCLYSSQAPLDQGNPSEPIAAKKHYFPQGKSVMTERSNKKVKDLAATIAVNESSVQNPVPLVLFEDGELCTVAGVWSPFSTVVAATDVAVIAHVNRGGAFRFALNDGRIGTYSFVETAVAGNVNTGTTSYSTQRVPGTPVAISWNDSSEPFVLLASGLSTTPRPMLFLPWLRQT</sequence>
<protein>
    <recommendedName>
        <fullName evidence="3">LVIVD repeat-containing protein</fullName>
    </recommendedName>
</protein>
<keyword evidence="2" id="KW-1185">Reference proteome</keyword>